<dbReference type="Proteomes" id="UP000001937">
    <property type="component" value="Chromosome"/>
</dbReference>
<name>Q2JEB1_FRACC</name>
<dbReference type="OrthoDB" id="118834at2"/>
<organism evidence="2 3">
    <name type="scientific">Frankia casuarinae (strain DSM 45818 / CECT 9043 / HFP020203 / CcI3)</name>
    <dbReference type="NCBI Taxonomy" id="106370"/>
    <lineage>
        <taxon>Bacteria</taxon>
        <taxon>Bacillati</taxon>
        <taxon>Actinomycetota</taxon>
        <taxon>Actinomycetes</taxon>
        <taxon>Frankiales</taxon>
        <taxon>Frankiaceae</taxon>
        <taxon>Frankia</taxon>
    </lineage>
</organism>
<feature type="domain" description="Lipocalin-like" evidence="1">
    <location>
        <begin position="49"/>
        <end position="188"/>
    </location>
</feature>
<evidence type="ECO:0000259" key="1">
    <source>
        <dbReference type="Pfam" id="PF13924"/>
    </source>
</evidence>
<reference evidence="2 3" key="1">
    <citation type="journal article" date="2007" name="Genome Res.">
        <title>Genome characteristics of facultatively symbiotic Frankia sp. strains reflect host range and host plant biogeography.</title>
        <authorList>
            <person name="Normand P."/>
            <person name="Lapierre P."/>
            <person name="Tisa L.S."/>
            <person name="Gogarten J.P."/>
            <person name="Alloisio N."/>
            <person name="Bagnarol E."/>
            <person name="Bassi C.A."/>
            <person name="Berry A.M."/>
            <person name="Bickhart D.M."/>
            <person name="Choisne N."/>
            <person name="Couloux A."/>
            <person name="Cournoyer B."/>
            <person name="Cruveiller S."/>
            <person name="Daubin V."/>
            <person name="Demange N."/>
            <person name="Francino M.P."/>
            <person name="Goltsman E."/>
            <person name="Huang Y."/>
            <person name="Kopp O.R."/>
            <person name="Labarre L."/>
            <person name="Lapidus A."/>
            <person name="Lavire C."/>
            <person name="Marechal J."/>
            <person name="Martinez M."/>
            <person name="Mastronunzio J.E."/>
            <person name="Mullin B.C."/>
            <person name="Niemann J."/>
            <person name="Pujic P."/>
            <person name="Rawnsley T."/>
            <person name="Rouy Z."/>
            <person name="Schenowitz C."/>
            <person name="Sellstedt A."/>
            <person name="Tavares F."/>
            <person name="Tomkins J.P."/>
            <person name="Vallenet D."/>
            <person name="Valverde C."/>
            <person name="Wall L.G."/>
            <person name="Wang Y."/>
            <person name="Medigue C."/>
            <person name="Benson D.R."/>
        </authorList>
    </citation>
    <scope>NUCLEOTIDE SEQUENCE [LARGE SCALE GENOMIC DNA]</scope>
    <source>
        <strain evidence="3">DSM 45818 / CECT 9043 / CcI3</strain>
    </source>
</reference>
<proteinExistence type="predicted"/>
<dbReference type="STRING" id="106370.Francci3_0998"/>
<evidence type="ECO:0000313" key="2">
    <source>
        <dbReference type="EMBL" id="ABD10381.1"/>
    </source>
</evidence>
<keyword evidence="3" id="KW-1185">Reference proteome</keyword>
<accession>Q2JEB1</accession>
<dbReference type="EMBL" id="CP000249">
    <property type="protein sequence ID" value="ABD10381.1"/>
    <property type="molecule type" value="Genomic_DNA"/>
</dbReference>
<dbReference type="AlphaFoldDB" id="Q2JEB1"/>
<dbReference type="HOGENOM" id="CLU_109259_2_1_11"/>
<dbReference type="InterPro" id="IPR024311">
    <property type="entry name" value="Lipocalin-like"/>
</dbReference>
<evidence type="ECO:0000313" key="3">
    <source>
        <dbReference type="Proteomes" id="UP000001937"/>
    </source>
</evidence>
<dbReference type="Pfam" id="PF13924">
    <property type="entry name" value="Lipocalin_5"/>
    <property type="match status" value="1"/>
</dbReference>
<dbReference type="KEGG" id="fra:Francci3_0998"/>
<dbReference type="eggNOG" id="COG0662">
    <property type="taxonomic scope" value="Bacteria"/>
</dbReference>
<gene>
    <name evidence="2" type="ordered locus">Francci3_0998</name>
</gene>
<protein>
    <recommendedName>
        <fullName evidence="1">Lipocalin-like domain-containing protein</fullName>
    </recommendedName>
</protein>
<sequence>MWRGLRTVDLGLASQQSKLIQHQWRFAFMSGVTSSDFSDHLDTHGPLLVGAWKLVSFIVTDRNGIILSMPMGTQPSGLVIYAADGHMSAHLRDPQRRTSSASVSEFMNSSQVDAESIAMNHPYIGYCGTYCLEDDQVIHHVQVASVPEWIGGNQVRNFALRENVLTLCCPAKWDGSGIRLPYLTWERIRPAESPAGATVAP</sequence>